<dbReference type="InterPro" id="IPR009057">
    <property type="entry name" value="Homeodomain-like_sf"/>
</dbReference>
<evidence type="ECO:0000256" key="2">
    <source>
        <dbReference type="ARBA" id="ARBA00023125"/>
    </source>
</evidence>
<feature type="transmembrane region" description="Helical" evidence="4">
    <location>
        <begin position="328"/>
        <end position="351"/>
    </location>
</feature>
<keyword evidence="7" id="KW-1185">Reference proteome</keyword>
<dbReference type="SMART" id="SM00342">
    <property type="entry name" value="HTH_ARAC"/>
    <property type="match status" value="1"/>
</dbReference>
<dbReference type="InterPro" id="IPR018060">
    <property type="entry name" value="HTH_AraC"/>
</dbReference>
<keyword evidence="4" id="KW-0812">Transmembrane</keyword>
<keyword evidence="1" id="KW-0805">Transcription regulation</keyword>
<keyword evidence="3" id="KW-0804">Transcription</keyword>
<protein>
    <recommendedName>
        <fullName evidence="5">HTH araC/xylS-type domain-containing protein</fullName>
    </recommendedName>
</protein>
<dbReference type="Proteomes" id="UP000031967">
    <property type="component" value="Unassembled WGS sequence"/>
</dbReference>
<dbReference type="Gene3D" id="1.10.10.60">
    <property type="entry name" value="Homeodomain-like"/>
    <property type="match status" value="2"/>
</dbReference>
<dbReference type="PROSITE" id="PS00041">
    <property type="entry name" value="HTH_ARAC_FAMILY_1"/>
    <property type="match status" value="1"/>
</dbReference>
<dbReference type="EMBL" id="JXAK01000076">
    <property type="protein sequence ID" value="KIL38101.1"/>
    <property type="molecule type" value="Genomic_DNA"/>
</dbReference>
<dbReference type="SUPFAM" id="SSF46689">
    <property type="entry name" value="Homeodomain-like"/>
    <property type="match status" value="2"/>
</dbReference>
<keyword evidence="4" id="KW-1133">Transmembrane helix</keyword>
<evidence type="ECO:0000256" key="1">
    <source>
        <dbReference type="ARBA" id="ARBA00023015"/>
    </source>
</evidence>
<name>A0ABR5AAN0_9BACL</name>
<evidence type="ECO:0000313" key="6">
    <source>
        <dbReference type="EMBL" id="KIL38101.1"/>
    </source>
</evidence>
<sequence length="806" mass="89739">MEQQMGIEVLETIGYDAEEATPYGDGRTASMNRRFALFRKERWFPHRKSVLRGMIVFSLFASIIPIVAVGFGSYEFSSAAIRKEVNQANGRLLDNAASSVDTMMQRIENNVIQMLLGSFFGSNLQELKRSNYAGFYSSIYQNLSALQNSNKEIRDVTLYVPEDGYLISPSTGGRRLSDEATRSQLAEQMAAEQPVRWTYAPFPFLSENDPYGVTLVSKVPLYAKEPIGLLVLHLDSGLLQQMIARYTSYDGENMLILNADGHIVAYLGDAVASGGLYSSLKGASGPETRFTYTWNRTPYLATSVTSPYSGWIYADLIPVRALNAKSRGIALITAGMVAGFLLLGLCLALWGSRRAYRPIARLLAQVKGNDAISADLDEIGFVQMRWTELSETTSLLQNRLNEQLPFIIEMFALQLMQGHFAHYSDSQLRGVLEQSGIPSGREGAVFLLAYDRAEGGEGRFTANDQGLIVFTLKNIAQHMMEEYGMSGIAVHLLSEQAAVWIWDDAEPETDGGDWQARFKAFAEAVRKAAAGYLKLPVTAGLSDCGVPSELPKLYRQAAIAVRSRILYGSGVSIAYTGSLLEEADDYRYPIEIEARFDDALRLGDAEETDKVLQEFAAYMRKAGDKPELIRMSYCQLLTSALRTAYLIGARQAERLDEERTGLYADIGRYRTIADLDAFIRGKIVAPIVEFVQGKRNQENERLIGKVVQFIDTNYHLDLSLDQCAELCGLSPYYLSKLFKKMTGASFIEYLTACRVERAKALLRESELPVGGIAERVGYQPKNFIRVFKKVTGMTPGQFREWSGEAR</sequence>
<keyword evidence="2" id="KW-0238">DNA-binding</keyword>
<dbReference type="PANTHER" id="PTHR43280">
    <property type="entry name" value="ARAC-FAMILY TRANSCRIPTIONAL REGULATOR"/>
    <property type="match status" value="1"/>
</dbReference>
<keyword evidence="4" id="KW-0472">Membrane</keyword>
<reference evidence="6 7" key="1">
    <citation type="submission" date="2014-12" db="EMBL/GenBank/DDBJ databases">
        <title>Draft genome sequence of Paenibacillus kamchatkensis strain B-2647.</title>
        <authorList>
            <person name="Karlyshev A.V."/>
            <person name="Kudryashova E.B."/>
        </authorList>
    </citation>
    <scope>NUCLEOTIDE SEQUENCE [LARGE SCALE GENOMIC DNA]</scope>
    <source>
        <strain evidence="6 7">VKM B-2647</strain>
    </source>
</reference>
<dbReference type="Pfam" id="PF12833">
    <property type="entry name" value="HTH_18"/>
    <property type="match status" value="1"/>
</dbReference>
<gene>
    <name evidence="6" type="ORF">SD70_28525</name>
</gene>
<evidence type="ECO:0000313" key="7">
    <source>
        <dbReference type="Proteomes" id="UP000031967"/>
    </source>
</evidence>
<dbReference type="InterPro" id="IPR018062">
    <property type="entry name" value="HTH_AraC-typ_CS"/>
</dbReference>
<organism evidence="6 7">
    <name type="scientific">Gordoniibacillus kamchatkensis</name>
    <dbReference type="NCBI Taxonomy" id="1590651"/>
    <lineage>
        <taxon>Bacteria</taxon>
        <taxon>Bacillati</taxon>
        <taxon>Bacillota</taxon>
        <taxon>Bacilli</taxon>
        <taxon>Bacillales</taxon>
        <taxon>Paenibacillaceae</taxon>
        <taxon>Gordoniibacillus</taxon>
    </lineage>
</organism>
<comment type="caution">
    <text evidence="6">The sequence shown here is derived from an EMBL/GenBank/DDBJ whole genome shotgun (WGS) entry which is preliminary data.</text>
</comment>
<evidence type="ECO:0000259" key="5">
    <source>
        <dbReference type="PROSITE" id="PS01124"/>
    </source>
</evidence>
<feature type="transmembrane region" description="Helical" evidence="4">
    <location>
        <begin position="49"/>
        <end position="74"/>
    </location>
</feature>
<dbReference type="PROSITE" id="PS01124">
    <property type="entry name" value="HTH_ARAC_FAMILY_2"/>
    <property type="match status" value="1"/>
</dbReference>
<dbReference type="PANTHER" id="PTHR43280:SF2">
    <property type="entry name" value="HTH-TYPE TRANSCRIPTIONAL REGULATOR EXSA"/>
    <property type="match status" value="1"/>
</dbReference>
<evidence type="ECO:0000256" key="3">
    <source>
        <dbReference type="ARBA" id="ARBA00023163"/>
    </source>
</evidence>
<accession>A0ABR5AAN0</accession>
<evidence type="ECO:0000256" key="4">
    <source>
        <dbReference type="SAM" id="Phobius"/>
    </source>
</evidence>
<proteinExistence type="predicted"/>
<feature type="domain" description="HTH araC/xylS-type" evidence="5">
    <location>
        <begin position="704"/>
        <end position="801"/>
    </location>
</feature>